<comment type="caution">
    <text evidence="4">The sequence shown here is derived from an EMBL/GenBank/DDBJ whole genome shotgun (WGS) entry which is preliminary data.</text>
</comment>
<evidence type="ECO:0000313" key="4">
    <source>
        <dbReference type="EMBL" id="MBS2545551.1"/>
    </source>
</evidence>
<evidence type="ECO:0000259" key="3">
    <source>
        <dbReference type="Pfam" id="PF03816"/>
    </source>
</evidence>
<protein>
    <submittedName>
        <fullName evidence="4">LCP family protein</fullName>
    </submittedName>
</protein>
<dbReference type="Pfam" id="PF03816">
    <property type="entry name" value="LytR_cpsA_psr"/>
    <property type="match status" value="1"/>
</dbReference>
<evidence type="ECO:0000256" key="1">
    <source>
        <dbReference type="ARBA" id="ARBA00006068"/>
    </source>
</evidence>
<dbReference type="NCBIfam" id="TIGR00350">
    <property type="entry name" value="lytR_cpsA_psr"/>
    <property type="match status" value="1"/>
</dbReference>
<feature type="compositionally biased region" description="Low complexity" evidence="2">
    <location>
        <begin position="356"/>
        <end position="381"/>
    </location>
</feature>
<evidence type="ECO:0000313" key="5">
    <source>
        <dbReference type="Proteomes" id="UP000730482"/>
    </source>
</evidence>
<comment type="similarity">
    <text evidence="1">Belongs to the LytR/CpsA/Psr (LCP) family.</text>
</comment>
<organism evidence="4 5">
    <name type="scientific">Catenulispora pinistramenti</name>
    <dbReference type="NCBI Taxonomy" id="2705254"/>
    <lineage>
        <taxon>Bacteria</taxon>
        <taxon>Bacillati</taxon>
        <taxon>Actinomycetota</taxon>
        <taxon>Actinomycetes</taxon>
        <taxon>Catenulisporales</taxon>
        <taxon>Catenulisporaceae</taxon>
        <taxon>Catenulispora</taxon>
    </lineage>
</organism>
<dbReference type="EMBL" id="JAAFYZ010000003">
    <property type="protein sequence ID" value="MBS2545551.1"/>
    <property type="molecule type" value="Genomic_DNA"/>
</dbReference>
<proteinExistence type="inferred from homology"/>
<dbReference type="PANTHER" id="PTHR33392">
    <property type="entry name" value="POLYISOPRENYL-TEICHOIC ACID--PEPTIDOGLYCAN TEICHOIC ACID TRANSFERASE TAGU"/>
    <property type="match status" value="1"/>
</dbReference>
<evidence type="ECO:0000256" key="2">
    <source>
        <dbReference type="SAM" id="MobiDB-lite"/>
    </source>
</evidence>
<name>A0ABS5KGV4_9ACTN</name>
<reference evidence="4 5" key="1">
    <citation type="submission" date="2020-02" db="EMBL/GenBank/DDBJ databases">
        <title>Acidophilic actinobacteria isolated from forest soil.</title>
        <authorList>
            <person name="Golinska P."/>
        </authorList>
    </citation>
    <scope>NUCLEOTIDE SEQUENCE [LARGE SCALE GENOMIC DNA]</scope>
    <source>
        <strain evidence="4 5">NL8</strain>
    </source>
</reference>
<dbReference type="InterPro" id="IPR004474">
    <property type="entry name" value="LytR_CpsA_psr"/>
</dbReference>
<dbReference type="Proteomes" id="UP000730482">
    <property type="component" value="Unassembled WGS sequence"/>
</dbReference>
<dbReference type="InterPro" id="IPR050922">
    <property type="entry name" value="LytR/CpsA/Psr_CW_biosynth"/>
</dbReference>
<dbReference type="Gene3D" id="3.40.630.190">
    <property type="entry name" value="LCP protein"/>
    <property type="match status" value="1"/>
</dbReference>
<accession>A0ABS5KGV4</accession>
<feature type="compositionally biased region" description="Gly residues" evidence="2">
    <location>
        <begin position="338"/>
        <end position="355"/>
    </location>
</feature>
<gene>
    <name evidence="4" type="ORF">KGQ19_01580</name>
</gene>
<feature type="domain" description="Cell envelope-related transcriptional attenuator" evidence="3">
    <location>
        <begin position="79"/>
        <end position="250"/>
    </location>
</feature>
<feature type="region of interest" description="Disordered" evidence="2">
    <location>
        <begin position="332"/>
        <end position="407"/>
    </location>
</feature>
<sequence>MSMSVLLISVTGAWLRAAVDGGFQRSAALGGTIPKSHDGSVNILLMGLDSRKDNQGHDLPAAMLDKLHAGSSSDIGGYNTNTLILLHVPADGSPATAVSIPRDDWVDIPNLGWHKIKEAYGRAKAAQETTLVKTPGGPTGDALEAAGREAGRASAIAAVQSLLNVPIDHFAEVNLAGFYDVAVALGGVTVCLNKAVQDDYSGADFPAGVQTLDGSKALAFVRQRHGLPGGDLDRTRRQQAFLSAVQRKLADDGVLSDVGKLSDLIDAVKRDVVVDDSFDVLSLISKAGSLKAGRIQFHTLPIEGFATRDGEDVNLVDPAKIQAAMKTYLSDAKSGTAGDAGTGDAGDGTGSGTGTTSGSSAGTGSSTDTSSGSGASSQQDSVVRAGLAAAPRQQSDTTTKDGIACVN</sequence>
<dbReference type="RefSeq" id="WP_212007214.1">
    <property type="nucleotide sequence ID" value="NZ_JAAFYZ010000003.1"/>
</dbReference>
<keyword evidence="5" id="KW-1185">Reference proteome</keyword>
<dbReference type="PANTHER" id="PTHR33392:SF6">
    <property type="entry name" value="POLYISOPRENYL-TEICHOIC ACID--PEPTIDOGLYCAN TEICHOIC ACID TRANSFERASE TAGU"/>
    <property type="match status" value="1"/>
</dbReference>